<dbReference type="Proteomes" id="UP000321234">
    <property type="component" value="Unassembled WGS sequence"/>
</dbReference>
<evidence type="ECO:0000313" key="1">
    <source>
        <dbReference type="EMBL" id="TXR55542.1"/>
    </source>
</evidence>
<accession>A0A5C8ZCC6</accession>
<dbReference type="EMBL" id="VKAC01000008">
    <property type="protein sequence ID" value="TXR55542.1"/>
    <property type="molecule type" value="Genomic_DNA"/>
</dbReference>
<protein>
    <submittedName>
        <fullName evidence="1">Uncharacterized protein</fullName>
    </submittedName>
</protein>
<name>A0A5C8ZCC6_9ACTN</name>
<dbReference type="RefSeq" id="WP_147927118.1">
    <property type="nucleotide sequence ID" value="NZ_VKAC01000008.1"/>
</dbReference>
<dbReference type="NCBIfam" id="NF038083">
    <property type="entry name" value="CU044_5270_fam"/>
    <property type="match status" value="1"/>
</dbReference>
<organism evidence="1 2">
    <name type="scientific">Quadrisphaera setariae</name>
    <dbReference type="NCBI Taxonomy" id="2593304"/>
    <lineage>
        <taxon>Bacteria</taxon>
        <taxon>Bacillati</taxon>
        <taxon>Actinomycetota</taxon>
        <taxon>Actinomycetes</taxon>
        <taxon>Kineosporiales</taxon>
        <taxon>Kineosporiaceae</taxon>
        <taxon>Quadrisphaera</taxon>
    </lineage>
</organism>
<evidence type="ECO:0000313" key="2">
    <source>
        <dbReference type="Proteomes" id="UP000321234"/>
    </source>
</evidence>
<keyword evidence="2" id="KW-1185">Reference proteome</keyword>
<comment type="caution">
    <text evidence="1">The sequence shown here is derived from an EMBL/GenBank/DDBJ whole genome shotgun (WGS) entry which is preliminary data.</text>
</comment>
<gene>
    <name evidence="1" type="ORF">FMM08_14700</name>
</gene>
<dbReference type="OrthoDB" id="3425969at2"/>
<proteinExistence type="predicted"/>
<sequence>MSTAAATLLQARDLVRHSNPVPHAALRDASASPAAQALLRDITSGQRGPLLTAAALAPAPARQAGPGRRWVLAGAAVAGLTAAGVLVRLPGSGTAVAEVPPVLPYALPQGQPAGPVLERIAAAAEALPASKRRRYAYVRTDGWYLSTAVAGGASTSALASTQSETWTAADGRGRSRQVRGPVEVGIVGSRETLDAVLGPPDGGGDGVSERVFGEDGLTLFPPVDVATLPWADPQAWADAVHRHHGTGIPVPVDVVEGVPALFGEQPLQPADRARTWRLVASLPGVADRGPTTDRLGRPGRAITLDDDGSAHGLPVQHLLVVDEVTGQLLEADQVLTTDAGELGLTLPAVQEITVVVSAGWVDDDEQRPAATS</sequence>
<dbReference type="AlphaFoldDB" id="A0A5C8ZCC6"/>
<reference evidence="1 2" key="1">
    <citation type="submission" date="2019-07" db="EMBL/GenBank/DDBJ databases">
        <title>Quadrisphaera sp. strain DD2A genome sequencing and assembly.</title>
        <authorList>
            <person name="Kim I."/>
        </authorList>
    </citation>
    <scope>NUCLEOTIDE SEQUENCE [LARGE SCALE GENOMIC DNA]</scope>
    <source>
        <strain evidence="1 2">DD2A</strain>
    </source>
</reference>
<dbReference type="InterPro" id="IPR047789">
    <property type="entry name" value="CU044_5270-like"/>
</dbReference>